<dbReference type="Proteomes" id="UP000224902">
    <property type="component" value="Segment"/>
</dbReference>
<protein>
    <submittedName>
        <fullName evidence="1">Uncharacterized protein</fullName>
    </submittedName>
</protein>
<reference evidence="2" key="1">
    <citation type="submission" date="2016-08" db="EMBL/GenBank/DDBJ databases">
        <authorList>
            <person name="Seilhamer J.J."/>
        </authorList>
    </citation>
    <scope>NUCLEOTIDE SEQUENCE [LARGE SCALE GENOMIC DNA]</scope>
</reference>
<name>A0A1I9SAL8_9CAUD</name>
<gene>
    <name evidence="1" type="ORF">SEA_WEASELS2_246</name>
</gene>
<sequence length="82" mass="9647">MPKYVYTFKNLSTGTMDFFCTELFRAEPGDIFTLIEYTCATEIQCLEHIKEWKATYNPEAFSDWRVRTYNASQLQGNVEQTN</sequence>
<evidence type="ECO:0000313" key="2">
    <source>
        <dbReference type="Proteomes" id="UP000224902"/>
    </source>
</evidence>
<accession>A0A1I9SAL8</accession>
<organism evidence="1 2">
    <name type="scientific">Rhodococcus phage Weasels2</name>
    <dbReference type="NCBI Taxonomy" id="1897437"/>
    <lineage>
        <taxon>Viruses</taxon>
        <taxon>Duplodnaviria</taxon>
        <taxon>Heunggongvirae</taxon>
        <taxon>Uroviricota</taxon>
        <taxon>Caudoviricetes</taxon>
        <taxon>Weaselvirus</taxon>
        <taxon>Weaselvirus weasel</taxon>
    </lineage>
</organism>
<keyword evidence="2" id="KW-1185">Reference proteome</keyword>
<proteinExistence type="predicted"/>
<dbReference type="EMBL" id="KX774321">
    <property type="protein sequence ID" value="AOZ63824.1"/>
    <property type="molecule type" value="Genomic_DNA"/>
</dbReference>
<evidence type="ECO:0000313" key="1">
    <source>
        <dbReference type="EMBL" id="AOZ63824.1"/>
    </source>
</evidence>